<name>A0A316HB86_9SPHI</name>
<dbReference type="AlphaFoldDB" id="A0A316HB86"/>
<sequence>MVTFFEASLETISVHHVGNQTQEEMYALSDQPLELKDELIPNLLMQYFLKPFEKANEVYHLMHSSGDLALNELHHFASQVFEDNSKFHEASQQIARHLYKVTNHPNIKGGELYVVYFKQVQIEGNPLDVIGIFKSENKETYLKVYPDQGGFQVDYEQDAININKLDKGVLIFNIEKENGYKVVVVDKTNGGQEAARYWKDEFLQLKIRNDSFNQTSNTLGIYKNFVTEKLDDEFEMSKADKIDLLNRSMKYFKEKETFDIEEFSNEVIGNEQAIESFKNFKNQYEQEFDSPIADNFIISENAVKKQARVYKSVLKLDKNFHIYIHGDKELIEKGFDDGRAMNYYKVYFKEEA</sequence>
<protein>
    <submittedName>
        <fullName evidence="1">Nucleoid associated protein NdpA</fullName>
    </submittedName>
</protein>
<accession>A0A316HB86</accession>
<dbReference type="InterPro" id="IPR007358">
    <property type="entry name" value="Nucleoid_associated_NdpA"/>
</dbReference>
<dbReference type="Pfam" id="PF04245">
    <property type="entry name" value="NA37"/>
    <property type="match status" value="1"/>
</dbReference>
<organism evidence="1 2">
    <name type="scientific">Mucilaginibacter oryzae</name>
    <dbReference type="NCBI Taxonomy" id="468058"/>
    <lineage>
        <taxon>Bacteria</taxon>
        <taxon>Pseudomonadati</taxon>
        <taxon>Bacteroidota</taxon>
        <taxon>Sphingobacteriia</taxon>
        <taxon>Sphingobacteriales</taxon>
        <taxon>Sphingobacteriaceae</taxon>
        <taxon>Mucilaginibacter</taxon>
    </lineage>
</organism>
<evidence type="ECO:0000313" key="2">
    <source>
        <dbReference type="Proteomes" id="UP000245678"/>
    </source>
</evidence>
<dbReference type="RefSeq" id="WP_109607991.1">
    <property type="nucleotide sequence ID" value="NZ_QGHA01000003.1"/>
</dbReference>
<dbReference type="GO" id="GO:0009295">
    <property type="term" value="C:nucleoid"/>
    <property type="evidence" value="ECO:0007669"/>
    <property type="project" value="InterPro"/>
</dbReference>
<comment type="caution">
    <text evidence="1">The sequence shown here is derived from an EMBL/GenBank/DDBJ whole genome shotgun (WGS) entry which is preliminary data.</text>
</comment>
<reference evidence="1 2" key="1">
    <citation type="submission" date="2018-05" db="EMBL/GenBank/DDBJ databases">
        <title>Genomic Encyclopedia of Archaeal and Bacterial Type Strains, Phase II (KMG-II): from individual species to whole genera.</title>
        <authorList>
            <person name="Goeker M."/>
        </authorList>
    </citation>
    <scope>NUCLEOTIDE SEQUENCE [LARGE SCALE GENOMIC DNA]</scope>
    <source>
        <strain evidence="1 2">DSM 19975</strain>
    </source>
</reference>
<proteinExistence type="predicted"/>
<dbReference type="Proteomes" id="UP000245678">
    <property type="component" value="Unassembled WGS sequence"/>
</dbReference>
<gene>
    <name evidence="1" type="ORF">LX99_02303</name>
</gene>
<evidence type="ECO:0000313" key="1">
    <source>
        <dbReference type="EMBL" id="PWK78459.1"/>
    </source>
</evidence>
<keyword evidence="2" id="KW-1185">Reference proteome</keyword>
<dbReference type="EMBL" id="QGHA01000003">
    <property type="protein sequence ID" value="PWK78459.1"/>
    <property type="molecule type" value="Genomic_DNA"/>
</dbReference>